<dbReference type="EMBL" id="KZ345188">
    <property type="protein sequence ID" value="PIO75030.1"/>
    <property type="molecule type" value="Genomic_DNA"/>
</dbReference>
<name>A0A2G9UZT8_TELCI</name>
<dbReference type="OrthoDB" id="5810550at2759"/>
<reference evidence="1 2" key="1">
    <citation type="submission" date="2015-09" db="EMBL/GenBank/DDBJ databases">
        <title>Draft genome of the parasitic nematode Teladorsagia circumcincta isolate WARC Sus (inbred).</title>
        <authorList>
            <person name="Mitreva M."/>
        </authorList>
    </citation>
    <scope>NUCLEOTIDE SEQUENCE [LARGE SCALE GENOMIC DNA]</scope>
    <source>
        <strain evidence="1 2">S</strain>
    </source>
</reference>
<keyword evidence="2" id="KW-1185">Reference proteome</keyword>
<proteinExistence type="predicted"/>
<dbReference type="AlphaFoldDB" id="A0A2G9UZT8"/>
<evidence type="ECO:0000313" key="2">
    <source>
        <dbReference type="Proteomes" id="UP000230423"/>
    </source>
</evidence>
<gene>
    <name evidence="1" type="ORF">TELCIR_02943</name>
</gene>
<evidence type="ECO:0008006" key="3">
    <source>
        <dbReference type="Google" id="ProtNLM"/>
    </source>
</evidence>
<dbReference type="PANTHER" id="PTHR46599:SF3">
    <property type="entry name" value="PIGGYBAC TRANSPOSABLE ELEMENT-DERIVED PROTEIN 4"/>
    <property type="match status" value="1"/>
</dbReference>
<accession>A0A2G9UZT8</accession>
<sequence length="118" mass="13363">MDLVVAETNDYERKKMTKRSRKWTATTVDGSKQFIGTCLYMGIVRLPKNETIGPQNRSLGTLYGVKLFVLCSGNGYTHELKVYAGKDVTRVTEVAESVVMELMEGYLDRGRDLCTDNW</sequence>
<organism evidence="1 2">
    <name type="scientific">Teladorsagia circumcincta</name>
    <name type="common">Brown stomach worm</name>
    <name type="synonym">Ostertagia circumcincta</name>
    <dbReference type="NCBI Taxonomy" id="45464"/>
    <lineage>
        <taxon>Eukaryota</taxon>
        <taxon>Metazoa</taxon>
        <taxon>Ecdysozoa</taxon>
        <taxon>Nematoda</taxon>
        <taxon>Chromadorea</taxon>
        <taxon>Rhabditida</taxon>
        <taxon>Rhabditina</taxon>
        <taxon>Rhabditomorpha</taxon>
        <taxon>Strongyloidea</taxon>
        <taxon>Trichostrongylidae</taxon>
        <taxon>Teladorsagia</taxon>
    </lineage>
</organism>
<evidence type="ECO:0000313" key="1">
    <source>
        <dbReference type="EMBL" id="PIO75030.1"/>
    </source>
</evidence>
<protein>
    <recommendedName>
        <fullName evidence="3">PiggyBac transposable element-derived protein domain-containing protein</fullName>
    </recommendedName>
</protein>
<dbReference type="PANTHER" id="PTHR46599">
    <property type="entry name" value="PIGGYBAC TRANSPOSABLE ELEMENT-DERIVED PROTEIN 4"/>
    <property type="match status" value="1"/>
</dbReference>
<dbReference type="Proteomes" id="UP000230423">
    <property type="component" value="Unassembled WGS sequence"/>
</dbReference>